<name>A0A1L7X068_9HELO</name>
<organism evidence="1 2">
    <name type="scientific">Phialocephala subalpina</name>
    <dbReference type="NCBI Taxonomy" id="576137"/>
    <lineage>
        <taxon>Eukaryota</taxon>
        <taxon>Fungi</taxon>
        <taxon>Dikarya</taxon>
        <taxon>Ascomycota</taxon>
        <taxon>Pezizomycotina</taxon>
        <taxon>Leotiomycetes</taxon>
        <taxon>Helotiales</taxon>
        <taxon>Mollisiaceae</taxon>
        <taxon>Phialocephala</taxon>
        <taxon>Phialocephala fortinii species complex</taxon>
    </lineage>
</organism>
<evidence type="ECO:0000313" key="2">
    <source>
        <dbReference type="Proteomes" id="UP000184330"/>
    </source>
</evidence>
<proteinExistence type="predicted"/>
<dbReference type="EMBL" id="FJOG01000012">
    <property type="protein sequence ID" value="CZR58419.1"/>
    <property type="molecule type" value="Genomic_DNA"/>
</dbReference>
<evidence type="ECO:0000313" key="1">
    <source>
        <dbReference type="EMBL" id="CZR58419.1"/>
    </source>
</evidence>
<gene>
    <name evidence="1" type="ORF">PAC_08311</name>
</gene>
<dbReference type="AlphaFoldDB" id="A0A1L7X068"/>
<accession>A0A1L7X068</accession>
<sequence length="273" mass="29856">MALSSQRGIQFPARVGPKHSVNDPASESDLARLVTMGEYGNTAEPSLGRKQGRGASIKQPWITSVTISVRLRETSSPCEDMVELFTEWLRNFPTIADEMRVEVSFDSYLSTILISLPVSISAYIPRDPSIISLGPVTSANRIVSVGECASCDGNPRSTKPVDQHLTVPDMDACVAELFDYQNRLSTSQSGILSHGKDGAMTTETIKFMTKYRSYEKKMMAWTIATDSIIVKCRAYTFTIQIAAIFTVLGGLTTPFTIGNHIQGVDLSQVVTFA</sequence>
<keyword evidence="2" id="KW-1185">Reference proteome</keyword>
<protein>
    <submittedName>
        <fullName evidence="1">Uncharacterized protein</fullName>
    </submittedName>
</protein>
<dbReference type="OrthoDB" id="4760831at2759"/>
<dbReference type="Proteomes" id="UP000184330">
    <property type="component" value="Unassembled WGS sequence"/>
</dbReference>
<reference evidence="1 2" key="1">
    <citation type="submission" date="2016-03" db="EMBL/GenBank/DDBJ databases">
        <authorList>
            <person name="Ploux O."/>
        </authorList>
    </citation>
    <scope>NUCLEOTIDE SEQUENCE [LARGE SCALE GENOMIC DNA]</scope>
    <source>
        <strain evidence="1 2">UAMH 11012</strain>
    </source>
</reference>